<evidence type="ECO:0000256" key="1">
    <source>
        <dbReference type="SAM" id="MobiDB-lite"/>
    </source>
</evidence>
<reference evidence="2" key="1">
    <citation type="submission" date="2021-03" db="EMBL/GenBank/DDBJ databases">
        <title>Draft genome sequence of rust myrtle Austropuccinia psidii MF-1, a brazilian biotype.</title>
        <authorList>
            <person name="Quecine M.C."/>
            <person name="Pachon D.M.R."/>
            <person name="Bonatelli M.L."/>
            <person name="Correr F.H."/>
            <person name="Franceschini L.M."/>
            <person name="Leite T.F."/>
            <person name="Margarido G.R.A."/>
            <person name="Almeida C.A."/>
            <person name="Ferrarezi J.A."/>
            <person name="Labate C.A."/>
        </authorList>
    </citation>
    <scope>NUCLEOTIDE SEQUENCE</scope>
    <source>
        <strain evidence="2">MF-1</strain>
    </source>
</reference>
<proteinExistence type="predicted"/>
<keyword evidence="3" id="KW-1185">Reference proteome</keyword>
<sequence>MQSRLLEERETMIRENQATIKAIEEQLSQTGPILILSGSQGVDQPKPQWLQTIQAPEYKWPRVTSLHNPRKFPGEDKDIRAKTRHLWPNSERVRPNDPEAVGLGERSTQEPEIVVNTSRISSPNNRNITPPQNEHNVVTPEIDSNSDALWLRMP</sequence>
<name>A0A9Q3BR19_9BASI</name>
<feature type="compositionally biased region" description="Basic and acidic residues" evidence="1">
    <location>
        <begin position="72"/>
        <end position="81"/>
    </location>
</feature>
<dbReference type="Proteomes" id="UP000765509">
    <property type="component" value="Unassembled WGS sequence"/>
</dbReference>
<organism evidence="2 3">
    <name type="scientific">Austropuccinia psidii MF-1</name>
    <dbReference type="NCBI Taxonomy" id="1389203"/>
    <lineage>
        <taxon>Eukaryota</taxon>
        <taxon>Fungi</taxon>
        <taxon>Dikarya</taxon>
        <taxon>Basidiomycota</taxon>
        <taxon>Pucciniomycotina</taxon>
        <taxon>Pucciniomycetes</taxon>
        <taxon>Pucciniales</taxon>
        <taxon>Sphaerophragmiaceae</taxon>
        <taxon>Austropuccinia</taxon>
    </lineage>
</organism>
<comment type="caution">
    <text evidence="2">The sequence shown here is derived from an EMBL/GenBank/DDBJ whole genome shotgun (WGS) entry which is preliminary data.</text>
</comment>
<accession>A0A9Q3BR19</accession>
<feature type="compositionally biased region" description="Polar residues" evidence="1">
    <location>
        <begin position="115"/>
        <end position="147"/>
    </location>
</feature>
<gene>
    <name evidence="2" type="ORF">O181_009579</name>
</gene>
<dbReference type="EMBL" id="AVOT02002295">
    <property type="protein sequence ID" value="MBW0469864.1"/>
    <property type="molecule type" value="Genomic_DNA"/>
</dbReference>
<evidence type="ECO:0000313" key="3">
    <source>
        <dbReference type="Proteomes" id="UP000765509"/>
    </source>
</evidence>
<dbReference type="AlphaFoldDB" id="A0A9Q3BR19"/>
<evidence type="ECO:0000313" key="2">
    <source>
        <dbReference type="EMBL" id="MBW0469864.1"/>
    </source>
</evidence>
<protein>
    <submittedName>
        <fullName evidence="2">Uncharacterized protein</fullName>
    </submittedName>
</protein>
<feature type="region of interest" description="Disordered" evidence="1">
    <location>
        <begin position="64"/>
        <end position="154"/>
    </location>
</feature>